<gene>
    <name evidence="3" type="ORF">BDV39DRAFT_193889</name>
</gene>
<evidence type="ECO:0000313" key="4">
    <source>
        <dbReference type="Proteomes" id="UP000325945"/>
    </source>
</evidence>
<dbReference type="InterPro" id="IPR013087">
    <property type="entry name" value="Znf_C2H2_type"/>
</dbReference>
<dbReference type="PROSITE" id="PS00028">
    <property type="entry name" value="ZINC_FINGER_C2H2_1"/>
    <property type="match status" value="1"/>
</dbReference>
<evidence type="ECO:0000259" key="2">
    <source>
        <dbReference type="PROSITE" id="PS00028"/>
    </source>
</evidence>
<dbReference type="PANTHER" id="PTHR37535:SF2">
    <property type="entry name" value="FINGER DOMAIN PROTEIN, PUTATIVE (AFU_ORTHOLOGUE AFUA_6G09300)-RELATED"/>
    <property type="match status" value="1"/>
</dbReference>
<name>A0A5N6X217_9EURO</name>
<feature type="region of interest" description="Disordered" evidence="1">
    <location>
        <begin position="481"/>
        <end position="504"/>
    </location>
</feature>
<organism evidence="3 4">
    <name type="scientific">Aspergillus sergii</name>
    <dbReference type="NCBI Taxonomy" id="1034303"/>
    <lineage>
        <taxon>Eukaryota</taxon>
        <taxon>Fungi</taxon>
        <taxon>Dikarya</taxon>
        <taxon>Ascomycota</taxon>
        <taxon>Pezizomycotina</taxon>
        <taxon>Eurotiomycetes</taxon>
        <taxon>Eurotiomycetidae</taxon>
        <taxon>Eurotiales</taxon>
        <taxon>Aspergillaceae</taxon>
        <taxon>Aspergillus</taxon>
        <taxon>Aspergillus subgen. Circumdati</taxon>
    </lineage>
</organism>
<dbReference type="AlphaFoldDB" id="A0A5N6X217"/>
<dbReference type="InterPro" id="IPR021842">
    <property type="entry name" value="DUF3435"/>
</dbReference>
<accession>A0A5N6X217</accession>
<feature type="compositionally biased region" description="Polar residues" evidence="1">
    <location>
        <begin position="7"/>
        <end position="36"/>
    </location>
</feature>
<feature type="domain" description="C2H2-type" evidence="2">
    <location>
        <begin position="553"/>
        <end position="574"/>
    </location>
</feature>
<feature type="region of interest" description="Disordered" evidence="1">
    <location>
        <begin position="1"/>
        <end position="53"/>
    </location>
</feature>
<keyword evidence="4" id="KW-1185">Reference proteome</keyword>
<evidence type="ECO:0000313" key="3">
    <source>
        <dbReference type="EMBL" id="KAE8326169.1"/>
    </source>
</evidence>
<evidence type="ECO:0000256" key="1">
    <source>
        <dbReference type="SAM" id="MobiDB-lite"/>
    </source>
</evidence>
<dbReference type="Proteomes" id="UP000325945">
    <property type="component" value="Unassembled WGS sequence"/>
</dbReference>
<feature type="compositionally biased region" description="Polar residues" evidence="1">
    <location>
        <begin position="494"/>
        <end position="504"/>
    </location>
</feature>
<dbReference type="Pfam" id="PF11917">
    <property type="entry name" value="DUF3435"/>
    <property type="match status" value="2"/>
</dbReference>
<dbReference type="EMBL" id="ML741802">
    <property type="protein sequence ID" value="KAE8326169.1"/>
    <property type="molecule type" value="Genomic_DNA"/>
</dbReference>
<protein>
    <recommendedName>
        <fullName evidence="2">C2H2-type domain-containing protein</fullName>
    </recommendedName>
</protein>
<sequence>MRHSTRAVKSNNDSDSGTDVSDIFSGNRNNNSSDSTSKANSGNDSSDDSDADSILDDGEAQEFSAEHCLEEAECFDILRLRQKRYSPQYWECFCRDSKYDPVERFYWLADSEKTVRFLKAFLFWRCDRRQGKKGRLSKNITVLTIIVEEKKLRLGCRPKATIYIKDVAEFARVLLSTMEITFEYGWLRVQVLLYCQLAAIPESRPGTLLNLRYRDLLLTLIWDPEGGCPRLFIYLTPEFTKIFLDKKEVVKITFDLPLVLSPYVFLLGMLFYIKVFKSFSTNGPMLDSLKNLYTVGVLGDLGQQELKLKDEILDQFIIKPYRLRYGAAKAFNDSLDINELVGIHVDAQAIVRGLPAAKQLLRFAASMSRSIDPRRLYKLDNTSCVNEDPCVAFLKKYYQLAFKTAKKAFKQTFGYRNKWQRQYNRLIRENLERYKNEQPVINVEWQLAGRLVDEEEYERRISAINVVVAFCDMQEGYPTRQPNANKKCRAPDTLPSTSTRRQGSPSTICFLCVANSKIPVMERLRVSSTPGSLTQHFIDKYIKRFLKNARVRCNVCNEDLLHKSALINHAEEVHGIVSRRPLSALGPI</sequence>
<dbReference type="PANTHER" id="PTHR37535">
    <property type="entry name" value="FLUG DOMAIN PROTEIN"/>
    <property type="match status" value="1"/>
</dbReference>
<proteinExistence type="predicted"/>
<reference evidence="4" key="1">
    <citation type="submission" date="2019-04" db="EMBL/GenBank/DDBJ databases">
        <title>Friends and foes A comparative genomics studyof 23 Aspergillus species from section Flavi.</title>
        <authorList>
            <consortium name="DOE Joint Genome Institute"/>
            <person name="Kjaerbolling I."/>
            <person name="Vesth T."/>
            <person name="Frisvad J.C."/>
            <person name="Nybo J.L."/>
            <person name="Theobald S."/>
            <person name="Kildgaard S."/>
            <person name="Isbrandt T."/>
            <person name="Kuo A."/>
            <person name="Sato A."/>
            <person name="Lyhne E.K."/>
            <person name="Kogle M.E."/>
            <person name="Wiebenga A."/>
            <person name="Kun R.S."/>
            <person name="Lubbers R.J."/>
            <person name="Makela M.R."/>
            <person name="Barry K."/>
            <person name="Chovatia M."/>
            <person name="Clum A."/>
            <person name="Daum C."/>
            <person name="Haridas S."/>
            <person name="He G."/>
            <person name="LaButti K."/>
            <person name="Lipzen A."/>
            <person name="Mondo S."/>
            <person name="Riley R."/>
            <person name="Salamov A."/>
            <person name="Simmons B.A."/>
            <person name="Magnuson J.K."/>
            <person name="Henrissat B."/>
            <person name="Mortensen U.H."/>
            <person name="Larsen T.O."/>
            <person name="Devries R.P."/>
            <person name="Grigoriev I.V."/>
            <person name="Machida M."/>
            <person name="Baker S.E."/>
            <person name="Andersen M.R."/>
        </authorList>
    </citation>
    <scope>NUCLEOTIDE SEQUENCE [LARGE SCALE GENOMIC DNA]</scope>
    <source>
        <strain evidence="4">CBS 130017</strain>
    </source>
</reference>